<dbReference type="InterPro" id="IPR016181">
    <property type="entry name" value="Acyl_CoA_acyltransferase"/>
</dbReference>
<accession>E1ZQE7</accession>
<evidence type="ECO:0000313" key="3">
    <source>
        <dbReference type="EMBL" id="EFN51917.1"/>
    </source>
</evidence>
<sequence>MASQLAFQQGGSDHGSSVEVLSMLPQALNQEGMALYLTRRNSEAAARLWHEMLRLLLASSSAPSRPQLYFLSDLTTAAVMQQWPEDRVNWHRNTALLRLAKVVPWGKWRALREALVALDKQKAAFLESHGPFLYLAALGTAPAFRGCGLGSMLLDRLCRIADQQQRFMYAEAACDSARAFLKCSGFFELLRHSVRPHAPNIYIMVRSPERPERSSGSGGKAREQAAGEQAAAQPRLRPSASVRSR</sequence>
<dbReference type="PROSITE" id="PS51186">
    <property type="entry name" value="GNAT"/>
    <property type="match status" value="1"/>
</dbReference>
<dbReference type="GeneID" id="17351361"/>
<dbReference type="KEGG" id="cvr:CHLNCDRAFT_139557"/>
<dbReference type="CDD" id="cd04301">
    <property type="entry name" value="NAT_SF"/>
    <property type="match status" value="1"/>
</dbReference>
<dbReference type="AlphaFoldDB" id="E1ZQE7"/>
<dbReference type="PANTHER" id="PTHR42791:SF1">
    <property type="entry name" value="N-ACETYLTRANSFERASE DOMAIN-CONTAINING PROTEIN"/>
    <property type="match status" value="1"/>
</dbReference>
<organism evidence="4">
    <name type="scientific">Chlorella variabilis</name>
    <name type="common">Green alga</name>
    <dbReference type="NCBI Taxonomy" id="554065"/>
    <lineage>
        <taxon>Eukaryota</taxon>
        <taxon>Viridiplantae</taxon>
        <taxon>Chlorophyta</taxon>
        <taxon>core chlorophytes</taxon>
        <taxon>Trebouxiophyceae</taxon>
        <taxon>Chlorellales</taxon>
        <taxon>Chlorellaceae</taxon>
        <taxon>Chlorella clade</taxon>
        <taxon>Chlorella</taxon>
    </lineage>
</organism>
<dbReference type="EMBL" id="GL433859">
    <property type="protein sequence ID" value="EFN51917.1"/>
    <property type="molecule type" value="Genomic_DNA"/>
</dbReference>
<dbReference type="STRING" id="554065.E1ZQE7"/>
<feature type="domain" description="N-acetyltransferase" evidence="2">
    <location>
        <begin position="69"/>
        <end position="209"/>
    </location>
</feature>
<dbReference type="GO" id="GO:0016747">
    <property type="term" value="F:acyltransferase activity, transferring groups other than amino-acyl groups"/>
    <property type="evidence" value="ECO:0007669"/>
    <property type="project" value="InterPro"/>
</dbReference>
<proteinExistence type="predicted"/>
<dbReference type="Pfam" id="PF00583">
    <property type="entry name" value="Acetyltransf_1"/>
    <property type="match status" value="1"/>
</dbReference>
<dbReference type="Proteomes" id="UP000008141">
    <property type="component" value="Unassembled WGS sequence"/>
</dbReference>
<dbReference type="RefSeq" id="XP_005844019.1">
    <property type="nucleotide sequence ID" value="XM_005843957.1"/>
</dbReference>
<feature type="region of interest" description="Disordered" evidence="1">
    <location>
        <begin position="206"/>
        <end position="245"/>
    </location>
</feature>
<evidence type="ECO:0000259" key="2">
    <source>
        <dbReference type="PROSITE" id="PS51186"/>
    </source>
</evidence>
<dbReference type="Gene3D" id="3.40.630.30">
    <property type="match status" value="1"/>
</dbReference>
<gene>
    <name evidence="3" type="ORF">CHLNCDRAFT_139557</name>
</gene>
<dbReference type="SUPFAM" id="SSF55729">
    <property type="entry name" value="Acyl-CoA N-acyltransferases (Nat)"/>
    <property type="match status" value="1"/>
</dbReference>
<reference evidence="3 4" key="1">
    <citation type="journal article" date="2010" name="Plant Cell">
        <title>The Chlorella variabilis NC64A genome reveals adaptation to photosymbiosis, coevolution with viruses, and cryptic sex.</title>
        <authorList>
            <person name="Blanc G."/>
            <person name="Duncan G."/>
            <person name="Agarkova I."/>
            <person name="Borodovsky M."/>
            <person name="Gurnon J."/>
            <person name="Kuo A."/>
            <person name="Lindquist E."/>
            <person name="Lucas S."/>
            <person name="Pangilinan J."/>
            <person name="Polle J."/>
            <person name="Salamov A."/>
            <person name="Terry A."/>
            <person name="Yamada T."/>
            <person name="Dunigan D.D."/>
            <person name="Grigoriev I.V."/>
            <person name="Claverie J.M."/>
            <person name="Van Etten J.L."/>
        </authorList>
    </citation>
    <scope>NUCLEOTIDE SEQUENCE [LARGE SCALE GENOMIC DNA]</scope>
    <source>
        <strain evidence="3 4">NC64A</strain>
    </source>
</reference>
<dbReference type="OrthoDB" id="35506at2759"/>
<dbReference type="InParanoid" id="E1ZQE7"/>
<evidence type="ECO:0000256" key="1">
    <source>
        <dbReference type="SAM" id="MobiDB-lite"/>
    </source>
</evidence>
<evidence type="ECO:0000313" key="4">
    <source>
        <dbReference type="Proteomes" id="UP000008141"/>
    </source>
</evidence>
<dbReference type="InterPro" id="IPR052523">
    <property type="entry name" value="Trichothecene_AcTrans"/>
</dbReference>
<keyword evidence="4" id="KW-1185">Reference proteome</keyword>
<dbReference type="InterPro" id="IPR000182">
    <property type="entry name" value="GNAT_dom"/>
</dbReference>
<protein>
    <recommendedName>
        <fullName evidence="2">N-acetyltransferase domain-containing protein</fullName>
    </recommendedName>
</protein>
<dbReference type="PANTHER" id="PTHR42791">
    <property type="entry name" value="GNAT FAMILY ACETYLTRANSFERASE"/>
    <property type="match status" value="1"/>
</dbReference>
<name>E1ZQE7_CHLVA</name>